<keyword evidence="6" id="KW-1185">Reference proteome</keyword>
<dbReference type="InterPro" id="IPR004843">
    <property type="entry name" value="Calcineurin-like_PHP"/>
</dbReference>
<dbReference type="InterPro" id="IPR029052">
    <property type="entry name" value="Metallo-depent_PP-like"/>
</dbReference>
<dbReference type="InterPro" id="IPR006186">
    <property type="entry name" value="Ser/Thr-sp_prot-phosphatase"/>
</dbReference>
<evidence type="ECO:0000256" key="2">
    <source>
        <dbReference type="SAM" id="MobiDB-lite"/>
    </source>
</evidence>
<dbReference type="Proteomes" id="UP000005239">
    <property type="component" value="Unassembled WGS sequence"/>
</dbReference>
<dbReference type="PROSITE" id="PS00125">
    <property type="entry name" value="SER_THR_PHOSPHATASE"/>
    <property type="match status" value="1"/>
</dbReference>
<reference evidence="5" key="2">
    <citation type="submission" date="2022-06" db="UniProtKB">
        <authorList>
            <consortium name="EnsemblMetazoa"/>
        </authorList>
    </citation>
    <scope>IDENTIFICATION</scope>
    <source>
        <strain evidence="5">PS312</strain>
    </source>
</reference>
<keyword evidence="4" id="KW-0732">Signal</keyword>
<evidence type="ECO:0000256" key="1">
    <source>
        <dbReference type="RuleBase" id="RU004273"/>
    </source>
</evidence>
<proteinExistence type="inferred from homology"/>
<dbReference type="CDD" id="cd00144">
    <property type="entry name" value="MPP_PPP_family"/>
    <property type="match status" value="1"/>
</dbReference>
<feature type="transmembrane region" description="Helical" evidence="3">
    <location>
        <begin position="462"/>
        <end position="488"/>
    </location>
</feature>
<dbReference type="PRINTS" id="PR00114">
    <property type="entry name" value="STPHPHTASE"/>
</dbReference>
<dbReference type="Pfam" id="PF00149">
    <property type="entry name" value="Metallophos"/>
    <property type="match status" value="1"/>
</dbReference>
<comment type="catalytic activity">
    <reaction evidence="1">
        <text>O-phospho-L-threonyl-[protein] + H2O = L-threonyl-[protein] + phosphate</text>
        <dbReference type="Rhea" id="RHEA:47004"/>
        <dbReference type="Rhea" id="RHEA-COMP:11060"/>
        <dbReference type="Rhea" id="RHEA-COMP:11605"/>
        <dbReference type="ChEBI" id="CHEBI:15377"/>
        <dbReference type="ChEBI" id="CHEBI:30013"/>
        <dbReference type="ChEBI" id="CHEBI:43474"/>
        <dbReference type="ChEBI" id="CHEBI:61977"/>
        <dbReference type="EC" id="3.1.3.16"/>
    </reaction>
</comment>
<accession>A0A2A6CS86</accession>
<dbReference type="GO" id="GO:0005737">
    <property type="term" value="C:cytoplasm"/>
    <property type="evidence" value="ECO:0000318"/>
    <property type="project" value="GO_Central"/>
</dbReference>
<feature type="compositionally biased region" description="Basic and acidic residues" evidence="2">
    <location>
        <begin position="1288"/>
        <end position="1309"/>
    </location>
</feature>
<dbReference type="GO" id="GO:0005634">
    <property type="term" value="C:nucleus"/>
    <property type="evidence" value="ECO:0000318"/>
    <property type="project" value="GO_Central"/>
</dbReference>
<accession>A0A8R1YTZ3</accession>
<protein>
    <recommendedName>
        <fullName evidence="1">Serine/threonine-protein phosphatase</fullName>
        <ecNumber evidence="1">3.1.3.16</ecNumber>
    </recommendedName>
</protein>
<dbReference type="SUPFAM" id="SSF56300">
    <property type="entry name" value="Metallo-dependent phosphatases"/>
    <property type="match status" value="1"/>
</dbReference>
<dbReference type="GO" id="GO:0004722">
    <property type="term" value="F:protein serine/threonine phosphatase activity"/>
    <property type="evidence" value="ECO:0000318"/>
    <property type="project" value="GO_Central"/>
</dbReference>
<keyword evidence="3" id="KW-0472">Membrane</keyword>
<evidence type="ECO:0000256" key="4">
    <source>
        <dbReference type="SAM" id="SignalP"/>
    </source>
</evidence>
<dbReference type="SMART" id="SM00156">
    <property type="entry name" value="PP2Ac"/>
    <property type="match status" value="1"/>
</dbReference>
<keyword evidence="3" id="KW-1133">Transmembrane helix</keyword>
<dbReference type="PANTHER" id="PTHR11668">
    <property type="entry name" value="SERINE/THREONINE PROTEIN PHOSPHATASE"/>
    <property type="match status" value="1"/>
</dbReference>
<dbReference type="EnsemblMetazoa" id="PPA37860.1">
    <property type="protein sequence ID" value="PPA37860.1"/>
    <property type="gene ID" value="WBGene00276229"/>
</dbReference>
<dbReference type="PANTHER" id="PTHR11668:SF491">
    <property type="entry name" value="SERINE_THREONINE-PROTEIN PHOSPHATASE"/>
    <property type="match status" value="1"/>
</dbReference>
<name>A0A2A6CS86_PRIPA</name>
<gene>
    <name evidence="5" type="primary">WBGene00276229</name>
</gene>
<feature type="region of interest" description="Disordered" evidence="2">
    <location>
        <begin position="923"/>
        <end position="954"/>
    </location>
</feature>
<dbReference type="InterPro" id="IPR050341">
    <property type="entry name" value="PP1_catalytic_subunit"/>
</dbReference>
<comment type="similarity">
    <text evidence="1">Belongs to the PPP phosphatase family.</text>
</comment>
<organism evidence="5 6">
    <name type="scientific">Pristionchus pacificus</name>
    <name type="common">Parasitic nematode worm</name>
    <dbReference type="NCBI Taxonomy" id="54126"/>
    <lineage>
        <taxon>Eukaryota</taxon>
        <taxon>Metazoa</taxon>
        <taxon>Ecdysozoa</taxon>
        <taxon>Nematoda</taxon>
        <taxon>Chromadorea</taxon>
        <taxon>Rhabditida</taxon>
        <taxon>Rhabditina</taxon>
        <taxon>Diplogasteromorpha</taxon>
        <taxon>Diplogasteroidea</taxon>
        <taxon>Neodiplogasteridae</taxon>
        <taxon>Pristionchus</taxon>
    </lineage>
</organism>
<dbReference type="Gene3D" id="3.60.21.10">
    <property type="match status" value="1"/>
</dbReference>
<dbReference type="EC" id="3.1.3.16" evidence="1"/>
<evidence type="ECO:0000313" key="5">
    <source>
        <dbReference type="EnsemblMetazoa" id="PPA37860.1"/>
    </source>
</evidence>
<feature type="compositionally biased region" description="Polar residues" evidence="2">
    <location>
        <begin position="931"/>
        <end position="954"/>
    </location>
</feature>
<feature type="region of interest" description="Disordered" evidence="2">
    <location>
        <begin position="1288"/>
        <end position="1321"/>
    </location>
</feature>
<keyword evidence="3" id="KW-0812">Transmembrane</keyword>
<keyword evidence="1" id="KW-0378">Hydrolase</keyword>
<feature type="region of interest" description="Disordered" evidence="2">
    <location>
        <begin position="769"/>
        <end position="801"/>
    </location>
</feature>
<evidence type="ECO:0000256" key="3">
    <source>
        <dbReference type="SAM" id="Phobius"/>
    </source>
</evidence>
<feature type="signal peptide" evidence="4">
    <location>
        <begin position="1"/>
        <end position="18"/>
    </location>
</feature>
<evidence type="ECO:0000313" key="6">
    <source>
        <dbReference type="Proteomes" id="UP000005239"/>
    </source>
</evidence>
<reference evidence="6" key="1">
    <citation type="journal article" date="2008" name="Nat. Genet.">
        <title>The Pristionchus pacificus genome provides a unique perspective on nematode lifestyle and parasitism.</title>
        <authorList>
            <person name="Dieterich C."/>
            <person name="Clifton S.W."/>
            <person name="Schuster L.N."/>
            <person name="Chinwalla A."/>
            <person name="Delehaunty K."/>
            <person name="Dinkelacker I."/>
            <person name="Fulton L."/>
            <person name="Fulton R."/>
            <person name="Godfrey J."/>
            <person name="Minx P."/>
            <person name="Mitreva M."/>
            <person name="Roeseler W."/>
            <person name="Tian H."/>
            <person name="Witte H."/>
            <person name="Yang S.P."/>
            <person name="Wilson R.K."/>
            <person name="Sommer R.J."/>
        </authorList>
    </citation>
    <scope>NUCLEOTIDE SEQUENCE [LARGE SCALE GENOMIC DNA]</scope>
    <source>
        <strain evidence="6">PS312</strain>
    </source>
</reference>
<feature type="chain" id="PRO_5043780755" description="Serine/threonine-protein phosphatase" evidence="4">
    <location>
        <begin position="19"/>
        <end position="1321"/>
    </location>
</feature>
<sequence>MIHLPCFFIALLLVGASAKYKIDLTSCKAETECYLLNKCMISTEAADRFNLWNNMGAPNESCHFILQRRFFTDDKTLYFIQIQNKTLQTKKIELFYGDDSLLSCQKNVTTNEITVTTANPQLQAINPTPYEDYSYFNSDSALCAFTVEKIEKLTTLNENLKLTIRFDREIYKYNIDGPLIFSHIPGKIRCDPDSIGDLSYSHGFHILPIRFKERLLLNCKHYKSELGVPYDYNLYVELEENVPVMVENLKCSKRGSYLFNFNNGSDDIYISDSFNAYCAVEVCKTLTETPLNCTKDCPHFKLGNNEQFSSYNCTNGKWFIDNKYYEEIQPICKPNEENEPMFFMSLPDQPEKELKEGQCFEKYDCITHSKLDISECNEENTGCGKIVVGEELYCNASMDDFDLIIYSGRSMLNELTKFKCNPETGLFASSTNPSVTIPISSRVVCRRKPGKLAEKQFSRNAVIGYGFTAFFIGAIVASLLMLGIYFIVFKKRKQIVEKIQETIVDKKARWMQLSPDERKFATHGVILKSTESNDGILHTLKFIEMVLDCSTEEPEIWEPLEVFLRKFQAASLSKDRLLQKAFNRYCYLQAKRIIDKHGWISPNPITKTNFAGYIRVVAIKFLAIARRDDVDAQKMILEGFKTLRFNAVEQYPHCGLLWALVTQQRVGMSLLHRKLIDLLPKMCPEDDIPEDDRFYYYGSVKNQVYFAIGASDMCYTFHMAYKAYDTRDVSLMRSYVLGTFYCTSGNTTDSCYQMMRMFKESIIKETDAIDSTGKSTKDDEEEGRKVVRKKGPNGFDPSPSSDISNLIENLTELDRRLTTMVFQRRFRAAKDLENWYLDLTERKRTYADKKKAKDENREWKEKHVYDTAAEKAAKLRPNEPRRGKTPSYYEVKAVYRVYMEQLEIEHESLLKWMSEKLGKEEMKKLSKSSKDPTSMNSSVTSNPIQGRENSSSGDNFIDQFVGSFYKERSFEKVTTCPVPEKDQTKLREMLQRIFSEKTILGEQVLFSPVEVIDVFDKIIPIISSEPIFIEDVPAGITVVGDLHGQIFDLARIFETSAVDGKQGYETGKYLFLGDYADRGTTILEVVLAVYILKILYPDRFWLLRGNHEFLAQNWHTGTMQEIEFIYGKSAAEFIFYKLNESFAYLSICAVVGGEIFCAHGGISASPMTRHELRLICKPIAESSFDILVNDMVWSDPTKGADGFFYNDNRGCSIYYGEDFLEKTLEELECTSLIRGHQMMTKGYAKPWPCLLLVFSATAQSAIYEIIVLKEDKERNEIEANIGKEKPVKEEVTMREERDKIEGGGGKDDIGSGEMSENMEAE</sequence>